<evidence type="ECO:0000313" key="2">
    <source>
        <dbReference type="Proteomes" id="UP000828941"/>
    </source>
</evidence>
<dbReference type="EMBL" id="CM039430">
    <property type="protein sequence ID" value="KAI4346124.1"/>
    <property type="molecule type" value="Genomic_DNA"/>
</dbReference>
<protein>
    <submittedName>
        <fullName evidence="1">Uncharacterized protein</fullName>
    </submittedName>
</protein>
<name>A0ACB9PBC8_BAUVA</name>
<dbReference type="Proteomes" id="UP000828941">
    <property type="component" value="Chromosome 5"/>
</dbReference>
<proteinExistence type="predicted"/>
<sequence length="279" mass="30858">MLFWLEQMDKEPDPSSPRGFQKEESDFRQDQATPTLSLSQGQSQFIEASGPLPQHFLSNSQIAIYPQQMHQESQPLGASRSPLWTPQHFSSNSQNSLHPEHMHQLHNRVLEPNLHGQFPYCHPPVRGINPRNDHHLPAVSKLPPEHGLNPTVQQAQPFPYAHNSLGERIGVLPPQQPRATPLPPPLPLWLLLPPQPYPLTASIWQEDPVTAGTGVVSPLPTLPPPQPSVPPPPSPMPAYPTRQRNPVGAGIGILRPQPPPPYTRTPYPAWHQDPAAASG</sequence>
<gene>
    <name evidence="1" type="ORF">L6164_013202</name>
</gene>
<comment type="caution">
    <text evidence="1">The sequence shown here is derived from an EMBL/GenBank/DDBJ whole genome shotgun (WGS) entry which is preliminary data.</text>
</comment>
<organism evidence="1 2">
    <name type="scientific">Bauhinia variegata</name>
    <name type="common">Purple orchid tree</name>
    <name type="synonym">Phanera variegata</name>
    <dbReference type="NCBI Taxonomy" id="167791"/>
    <lineage>
        <taxon>Eukaryota</taxon>
        <taxon>Viridiplantae</taxon>
        <taxon>Streptophyta</taxon>
        <taxon>Embryophyta</taxon>
        <taxon>Tracheophyta</taxon>
        <taxon>Spermatophyta</taxon>
        <taxon>Magnoliopsida</taxon>
        <taxon>eudicotyledons</taxon>
        <taxon>Gunneridae</taxon>
        <taxon>Pentapetalae</taxon>
        <taxon>rosids</taxon>
        <taxon>fabids</taxon>
        <taxon>Fabales</taxon>
        <taxon>Fabaceae</taxon>
        <taxon>Cercidoideae</taxon>
        <taxon>Cercideae</taxon>
        <taxon>Bauhiniinae</taxon>
        <taxon>Bauhinia</taxon>
    </lineage>
</organism>
<reference evidence="1 2" key="1">
    <citation type="journal article" date="2022" name="DNA Res.">
        <title>Chromosomal-level genome assembly of the orchid tree Bauhinia variegata (Leguminosae; Cercidoideae) supports the allotetraploid origin hypothesis of Bauhinia.</title>
        <authorList>
            <person name="Zhong Y."/>
            <person name="Chen Y."/>
            <person name="Zheng D."/>
            <person name="Pang J."/>
            <person name="Liu Y."/>
            <person name="Luo S."/>
            <person name="Meng S."/>
            <person name="Qian L."/>
            <person name="Wei D."/>
            <person name="Dai S."/>
            <person name="Zhou R."/>
        </authorList>
    </citation>
    <scope>NUCLEOTIDE SEQUENCE [LARGE SCALE GENOMIC DNA]</scope>
    <source>
        <strain evidence="1">BV-YZ2020</strain>
    </source>
</reference>
<keyword evidence="2" id="KW-1185">Reference proteome</keyword>
<evidence type="ECO:0000313" key="1">
    <source>
        <dbReference type="EMBL" id="KAI4346124.1"/>
    </source>
</evidence>
<accession>A0ACB9PBC8</accession>